<protein>
    <submittedName>
        <fullName evidence="2">Uncharacterized protein</fullName>
    </submittedName>
</protein>
<comment type="caution">
    <text evidence="2">The sequence shown here is derived from an EMBL/GenBank/DDBJ whole genome shotgun (WGS) entry which is preliminary data.</text>
</comment>
<proteinExistence type="predicted"/>
<feature type="region of interest" description="Disordered" evidence="1">
    <location>
        <begin position="135"/>
        <end position="169"/>
    </location>
</feature>
<dbReference type="OrthoDB" id="4940299at2759"/>
<dbReference type="Proteomes" id="UP000078397">
    <property type="component" value="Unassembled WGS sequence"/>
</dbReference>
<dbReference type="EMBL" id="LSBJ02000006">
    <property type="protein sequence ID" value="OAQ62862.1"/>
    <property type="molecule type" value="Genomic_DNA"/>
</dbReference>
<keyword evidence="3" id="KW-1185">Reference proteome</keyword>
<sequence>MAQEAQLPDGDGTHRPWGETPSPVPGDHHFGKSSGVSFSLQEYLKDENGLERCIAGLPEDYRRSSSPERYTVREVVQLDTHGRPPILVTDSATNAGLSESDYVEVDYAEVMRAPNGAASDNEGLDAIVNEVISLGSRSTQSSAPSESTTSSQPSNRSLLDPSLAPPSSSVRYASLHRQLLEAGLAGLGDEENGFQLYYR</sequence>
<dbReference type="RefSeq" id="XP_018140442.1">
    <property type="nucleotide sequence ID" value="XM_018292252.1"/>
</dbReference>
<evidence type="ECO:0000256" key="1">
    <source>
        <dbReference type="SAM" id="MobiDB-lite"/>
    </source>
</evidence>
<dbReference type="KEGG" id="pchm:VFPPC_14484"/>
<organism evidence="2 3">
    <name type="scientific">Pochonia chlamydosporia 170</name>
    <dbReference type="NCBI Taxonomy" id="1380566"/>
    <lineage>
        <taxon>Eukaryota</taxon>
        <taxon>Fungi</taxon>
        <taxon>Dikarya</taxon>
        <taxon>Ascomycota</taxon>
        <taxon>Pezizomycotina</taxon>
        <taxon>Sordariomycetes</taxon>
        <taxon>Hypocreomycetidae</taxon>
        <taxon>Hypocreales</taxon>
        <taxon>Clavicipitaceae</taxon>
        <taxon>Pochonia</taxon>
    </lineage>
</organism>
<accession>A0A179FBM0</accession>
<dbReference type="GeneID" id="28856246"/>
<feature type="compositionally biased region" description="Low complexity" evidence="1">
    <location>
        <begin position="136"/>
        <end position="169"/>
    </location>
</feature>
<dbReference type="AlphaFoldDB" id="A0A179FBM0"/>
<feature type="region of interest" description="Disordered" evidence="1">
    <location>
        <begin position="1"/>
        <end position="33"/>
    </location>
</feature>
<evidence type="ECO:0000313" key="2">
    <source>
        <dbReference type="EMBL" id="OAQ62862.1"/>
    </source>
</evidence>
<evidence type="ECO:0000313" key="3">
    <source>
        <dbReference type="Proteomes" id="UP000078397"/>
    </source>
</evidence>
<reference evidence="2 3" key="1">
    <citation type="journal article" date="2016" name="PLoS Pathog.">
        <title>Biosynthesis of antibiotic leucinostatins in bio-control fungus Purpureocillium lilacinum and their inhibition on phytophthora revealed by genome mining.</title>
        <authorList>
            <person name="Wang G."/>
            <person name="Liu Z."/>
            <person name="Lin R."/>
            <person name="Li E."/>
            <person name="Mao Z."/>
            <person name="Ling J."/>
            <person name="Yang Y."/>
            <person name="Yin W.B."/>
            <person name="Xie B."/>
        </authorList>
    </citation>
    <scope>NUCLEOTIDE SEQUENCE [LARGE SCALE GENOMIC DNA]</scope>
    <source>
        <strain evidence="2">170</strain>
    </source>
</reference>
<name>A0A179FBM0_METCM</name>
<gene>
    <name evidence="2" type="ORF">VFPPC_14484</name>
</gene>